<organism evidence="1 2">
    <name type="scientific">Stigmatella erecta</name>
    <dbReference type="NCBI Taxonomy" id="83460"/>
    <lineage>
        <taxon>Bacteria</taxon>
        <taxon>Pseudomonadati</taxon>
        <taxon>Myxococcota</taxon>
        <taxon>Myxococcia</taxon>
        <taxon>Myxococcales</taxon>
        <taxon>Cystobacterineae</taxon>
        <taxon>Archangiaceae</taxon>
        <taxon>Stigmatella</taxon>
    </lineage>
</organism>
<accession>A0A1I0JTD0</accession>
<gene>
    <name evidence="1" type="ORF">SAMN05443639_10879</name>
</gene>
<dbReference type="AlphaFoldDB" id="A0A1I0JTD0"/>
<reference evidence="2" key="1">
    <citation type="submission" date="2016-10" db="EMBL/GenBank/DDBJ databases">
        <authorList>
            <person name="Varghese N."/>
            <person name="Submissions S."/>
        </authorList>
    </citation>
    <scope>NUCLEOTIDE SEQUENCE [LARGE SCALE GENOMIC DNA]</scope>
    <source>
        <strain evidence="2">DSM 16858</strain>
    </source>
</reference>
<protein>
    <submittedName>
        <fullName evidence="1">Uncharacterized protein</fullName>
    </submittedName>
</protein>
<evidence type="ECO:0000313" key="1">
    <source>
        <dbReference type="EMBL" id="SEU13883.1"/>
    </source>
</evidence>
<name>A0A1I0JTD0_9BACT</name>
<dbReference type="Proteomes" id="UP000199181">
    <property type="component" value="Unassembled WGS sequence"/>
</dbReference>
<keyword evidence="2" id="KW-1185">Reference proteome</keyword>
<dbReference type="EMBL" id="FOIJ01000008">
    <property type="protein sequence ID" value="SEU13883.1"/>
    <property type="molecule type" value="Genomic_DNA"/>
</dbReference>
<sequence>MCPLLHGNLKTCVRSSLPSCLRPRPHASEKVETEAGFQAPDFSSLMNGSSSSRSAVTRIEACQRPFSPSV</sequence>
<evidence type="ECO:0000313" key="2">
    <source>
        <dbReference type="Proteomes" id="UP000199181"/>
    </source>
</evidence>
<proteinExistence type="predicted"/>